<dbReference type="AlphaFoldDB" id="A0AAV7XIP5"/>
<feature type="compositionally biased region" description="Basic and acidic residues" evidence="1">
    <location>
        <begin position="486"/>
        <end position="504"/>
    </location>
</feature>
<feature type="compositionally biased region" description="Basic and acidic residues" evidence="1">
    <location>
        <begin position="80"/>
        <end position="89"/>
    </location>
</feature>
<feature type="compositionally biased region" description="Polar residues" evidence="1">
    <location>
        <begin position="811"/>
        <end position="825"/>
    </location>
</feature>
<keyword evidence="3" id="KW-1185">Reference proteome</keyword>
<feature type="compositionally biased region" description="Polar residues" evidence="1">
    <location>
        <begin position="284"/>
        <end position="294"/>
    </location>
</feature>
<evidence type="ECO:0000313" key="3">
    <source>
        <dbReference type="Proteomes" id="UP001075354"/>
    </source>
</evidence>
<feature type="compositionally biased region" description="Basic and acidic residues" evidence="1">
    <location>
        <begin position="251"/>
        <end position="262"/>
    </location>
</feature>
<sequence length="1237" mass="135590">MVFGGIGKKLSKKRMKSDLSISDPGSDDSWAALYKCPSQEESLTKLAPKKGLAQIAPAKVASPSPQKSLSSATTNAQEAIGDKRRRSESENSAVAKNEKPHAITSTPFVKHKKAPSFEVSSIISPIDITSDGHSEKSIANSTTLVVNRKNPGRPPDETFNQLLCPGKKCTNAAALPSDIQPLKSVINQADTTRQYAGGIVRGSKKNKFENLHKTFGESSWETAEEVTCTSGSKKTVSSQTHQTSKSLTKSAENDKGKIHDDSYTSNNAGSHNDKNGLHQAVSAVKSSQNSSGSDVRTDKLHCHPLSNESGHSEADMCAPIARSGVILVHDEKEATEIQIGVSQNNKGSEGEHHNQIHSEDTSNKNTLSVETKEGKSPKGDAKTVKLQRTNPKIRRAPRSKSISKSSEKGMQLLGRAGICLSNENKASNGERCGRTDVQIAISSESNKSCRRQKELEDGSCSNEKSDTVMPKKHENVNDLDIVSRHLSEAESKESPKKKAEKEFTEGAQQGNPLLAIHQQFGFAVQIGSICVKQTSSIGFSLSSQQTKAGEDHPKERGKLENCNTIYNGIGLVQNASGLENQDKNLAITSQQAFEGTSTLKKSSQDGPTVSKSPTDRPVEANGIILESSSEEERILLRSQSLRLRENQSIACRVSKISKKHDTGLLGIGAQRGCLKNLSFAGASYVQQKSPHKSSQEKPLETGINIQQSVPLSSAVTDNLQTSKAEAVKYSGVSYNTNRSSCEDLVFISRNPQEFNNSFENDNLQDINFDNDDFQDDNFELEIMSSSEDERQKKSQKPIPKSRGSANDVHLQRNNACNNSKLSKGQNLRLKNKEIRRRREKKINELLRSKRESSGSDTESGNPSEVMDTGVNSAQFTKEVFNVKQSQKFRKKYNGKTRVINGWKSGDCVEGPADELKTKAQQIVDFSPSEAPKATENVDAEVEELIREQDILASSHEPELVGVGEKEFHLQRNQLPEAVCQKAELPQRGKRHVQSAKIVSPSTAVNKDRGQNKVDVLDHNIPVKVKEVDASGPRCSRRKRHAPTMYWLGQRTRYKILDNGCLEAMDESLGTSRVLPASLNAQPHSIPDKNTKRKVERGSKLETKISKRIKQANQAKPKDNLMMAANGCRVFEGNVFSENDDQNLTCDLEEVKERKCVSGCGVKGDMVALGVGASFNKQMPSHYNQVYYVLVGEVSCKFADEEKTLVAGSFFIVPRGEVCHIKNKWNATVKLVVVSCTA</sequence>
<dbReference type="SUPFAM" id="SSF51182">
    <property type="entry name" value="RmlC-like cupins"/>
    <property type="match status" value="1"/>
</dbReference>
<feature type="region of interest" description="Disordered" evidence="1">
    <location>
        <begin position="596"/>
        <end position="619"/>
    </location>
</feature>
<dbReference type="Gene3D" id="2.60.120.10">
    <property type="entry name" value="Jelly Rolls"/>
    <property type="match status" value="1"/>
</dbReference>
<organism evidence="2 3">
    <name type="scientific">Megalurothrips usitatus</name>
    <name type="common">bean blossom thrips</name>
    <dbReference type="NCBI Taxonomy" id="439358"/>
    <lineage>
        <taxon>Eukaryota</taxon>
        <taxon>Metazoa</taxon>
        <taxon>Ecdysozoa</taxon>
        <taxon>Arthropoda</taxon>
        <taxon>Hexapoda</taxon>
        <taxon>Insecta</taxon>
        <taxon>Pterygota</taxon>
        <taxon>Neoptera</taxon>
        <taxon>Paraneoptera</taxon>
        <taxon>Thysanoptera</taxon>
        <taxon>Terebrantia</taxon>
        <taxon>Thripoidea</taxon>
        <taxon>Thripidae</taxon>
        <taxon>Megalurothrips</taxon>
    </lineage>
</organism>
<dbReference type="Proteomes" id="UP001075354">
    <property type="component" value="Chromosome 9"/>
</dbReference>
<feature type="region of interest" description="Disordered" evidence="1">
    <location>
        <begin position="56"/>
        <end position="109"/>
    </location>
</feature>
<feature type="region of interest" description="Disordered" evidence="1">
    <location>
        <begin position="486"/>
        <end position="505"/>
    </location>
</feature>
<feature type="compositionally biased region" description="Polar residues" evidence="1">
    <location>
        <begin position="230"/>
        <end position="250"/>
    </location>
</feature>
<feature type="region of interest" description="Disordered" evidence="1">
    <location>
        <begin position="782"/>
        <end position="867"/>
    </location>
</feature>
<evidence type="ECO:0000256" key="1">
    <source>
        <dbReference type="SAM" id="MobiDB-lite"/>
    </source>
</evidence>
<feature type="compositionally biased region" description="Basic and acidic residues" evidence="1">
    <location>
        <begin position="348"/>
        <end position="362"/>
    </location>
</feature>
<comment type="caution">
    <text evidence="2">The sequence shown here is derived from an EMBL/GenBank/DDBJ whole genome shotgun (WGS) entry which is preliminary data.</text>
</comment>
<dbReference type="EMBL" id="JAPTSV010000009">
    <property type="protein sequence ID" value="KAJ1524570.1"/>
    <property type="molecule type" value="Genomic_DNA"/>
</dbReference>
<feature type="region of interest" description="Disordered" evidence="1">
    <location>
        <begin position="445"/>
        <end position="475"/>
    </location>
</feature>
<protein>
    <recommendedName>
        <fullName evidence="4">Mif2/CENP-C cupin domain-containing protein</fullName>
    </recommendedName>
</protein>
<dbReference type="EMBL" id="JAPTSV010000009">
    <property type="protein sequence ID" value="KAJ1524569.1"/>
    <property type="molecule type" value="Genomic_DNA"/>
</dbReference>
<proteinExistence type="predicted"/>
<feature type="region of interest" description="Disordered" evidence="1">
    <location>
        <begin position="230"/>
        <end position="314"/>
    </location>
</feature>
<feature type="region of interest" description="Disordered" evidence="1">
    <location>
        <begin position="1079"/>
        <end position="1098"/>
    </location>
</feature>
<dbReference type="InterPro" id="IPR014710">
    <property type="entry name" value="RmlC-like_jellyroll"/>
</dbReference>
<feature type="compositionally biased region" description="Basic and acidic residues" evidence="1">
    <location>
        <begin position="370"/>
        <end position="383"/>
    </location>
</feature>
<feature type="compositionally biased region" description="Basic and acidic residues" evidence="1">
    <location>
        <begin position="463"/>
        <end position="475"/>
    </location>
</feature>
<feature type="compositionally biased region" description="Basic and acidic residues" evidence="1">
    <location>
        <begin position="841"/>
        <end position="853"/>
    </location>
</feature>
<gene>
    <name evidence="2" type="ORF">ONE63_011056</name>
</gene>
<accession>A0AAV7XIP5</accession>
<feature type="region of interest" description="Disordered" evidence="1">
    <location>
        <begin position="1"/>
        <end position="29"/>
    </location>
</feature>
<feature type="compositionally biased region" description="Polar residues" evidence="1">
    <location>
        <begin position="596"/>
        <end position="612"/>
    </location>
</feature>
<feature type="compositionally biased region" description="Polar residues" evidence="1">
    <location>
        <begin position="63"/>
        <end position="77"/>
    </location>
</feature>
<dbReference type="InterPro" id="IPR011051">
    <property type="entry name" value="RmlC_Cupin_sf"/>
</dbReference>
<name>A0AAV7XIP5_9NEOP</name>
<feature type="region of interest" description="Disordered" evidence="1">
    <location>
        <begin position="342"/>
        <end position="408"/>
    </location>
</feature>
<evidence type="ECO:0008006" key="4">
    <source>
        <dbReference type="Google" id="ProtNLM"/>
    </source>
</evidence>
<evidence type="ECO:0000313" key="2">
    <source>
        <dbReference type="EMBL" id="KAJ1524569.1"/>
    </source>
</evidence>
<reference evidence="2" key="1">
    <citation type="submission" date="2022-12" db="EMBL/GenBank/DDBJ databases">
        <title>Chromosome-level genome assembly of the bean flower thrips Megalurothrips usitatus.</title>
        <authorList>
            <person name="Ma L."/>
            <person name="Liu Q."/>
            <person name="Li H."/>
            <person name="Cai W."/>
        </authorList>
    </citation>
    <scope>NUCLEOTIDE SEQUENCE</scope>
    <source>
        <strain evidence="2">Cailab_2022a</strain>
    </source>
</reference>